<dbReference type="GO" id="GO:0008270">
    <property type="term" value="F:zinc ion binding"/>
    <property type="evidence" value="ECO:0007669"/>
    <property type="project" value="UniProtKB-KW"/>
</dbReference>
<evidence type="ECO:0000256" key="3">
    <source>
        <dbReference type="ARBA" id="ARBA00022833"/>
    </source>
</evidence>
<name>A0A409VMT5_PSICY</name>
<reference evidence="6 7" key="1">
    <citation type="journal article" date="2018" name="Evol. Lett.">
        <title>Horizontal gene cluster transfer increased hallucinogenic mushroom diversity.</title>
        <authorList>
            <person name="Reynolds H.T."/>
            <person name="Vijayakumar V."/>
            <person name="Gluck-Thaler E."/>
            <person name="Korotkin H.B."/>
            <person name="Matheny P.B."/>
            <person name="Slot J.C."/>
        </authorList>
    </citation>
    <scope>NUCLEOTIDE SEQUENCE [LARGE SCALE GENOMIC DNA]</scope>
    <source>
        <strain evidence="6 7">2631</strain>
    </source>
</reference>
<accession>A0A409VMT5</accession>
<evidence type="ECO:0000256" key="1">
    <source>
        <dbReference type="ARBA" id="ARBA00022723"/>
    </source>
</evidence>
<dbReference type="Pfam" id="PF01753">
    <property type="entry name" value="zf-MYND"/>
    <property type="match status" value="1"/>
</dbReference>
<evidence type="ECO:0000313" key="6">
    <source>
        <dbReference type="EMBL" id="PPQ67581.1"/>
    </source>
</evidence>
<comment type="caution">
    <text evidence="6">The sequence shown here is derived from an EMBL/GenBank/DDBJ whole genome shotgun (WGS) entry which is preliminary data.</text>
</comment>
<dbReference type="SUPFAM" id="SSF144232">
    <property type="entry name" value="HIT/MYND zinc finger-like"/>
    <property type="match status" value="1"/>
</dbReference>
<dbReference type="PROSITE" id="PS50865">
    <property type="entry name" value="ZF_MYND_2"/>
    <property type="match status" value="1"/>
</dbReference>
<evidence type="ECO:0000256" key="4">
    <source>
        <dbReference type="PROSITE-ProRule" id="PRU00134"/>
    </source>
</evidence>
<dbReference type="AlphaFoldDB" id="A0A409VMT5"/>
<dbReference type="OrthoDB" id="2998255at2759"/>
<evidence type="ECO:0000256" key="2">
    <source>
        <dbReference type="ARBA" id="ARBA00022771"/>
    </source>
</evidence>
<gene>
    <name evidence="6" type="ORF">CVT25_012075</name>
</gene>
<keyword evidence="2 4" id="KW-0863">Zinc-finger</keyword>
<proteinExistence type="predicted"/>
<dbReference type="EMBL" id="NHYD01003972">
    <property type="protein sequence ID" value="PPQ67581.1"/>
    <property type="molecule type" value="Genomic_DNA"/>
</dbReference>
<dbReference type="InterPro" id="IPR002893">
    <property type="entry name" value="Znf_MYND"/>
</dbReference>
<protein>
    <recommendedName>
        <fullName evidence="5">MYND-type domain-containing protein</fullName>
    </recommendedName>
</protein>
<keyword evidence="7" id="KW-1185">Reference proteome</keyword>
<evidence type="ECO:0000259" key="5">
    <source>
        <dbReference type="PROSITE" id="PS50865"/>
    </source>
</evidence>
<feature type="domain" description="MYND-type" evidence="5">
    <location>
        <begin position="54"/>
        <end position="97"/>
    </location>
</feature>
<dbReference type="STRING" id="93625.A0A409VMT5"/>
<dbReference type="Gene3D" id="6.10.140.2220">
    <property type="match status" value="1"/>
</dbReference>
<keyword evidence="3" id="KW-0862">Zinc</keyword>
<evidence type="ECO:0000313" key="7">
    <source>
        <dbReference type="Proteomes" id="UP000283269"/>
    </source>
</evidence>
<keyword evidence="1" id="KW-0479">Metal-binding</keyword>
<dbReference type="Proteomes" id="UP000283269">
    <property type="component" value="Unassembled WGS sequence"/>
</dbReference>
<organism evidence="6 7">
    <name type="scientific">Psilocybe cyanescens</name>
    <dbReference type="NCBI Taxonomy" id="93625"/>
    <lineage>
        <taxon>Eukaryota</taxon>
        <taxon>Fungi</taxon>
        <taxon>Dikarya</taxon>
        <taxon>Basidiomycota</taxon>
        <taxon>Agaricomycotina</taxon>
        <taxon>Agaricomycetes</taxon>
        <taxon>Agaricomycetidae</taxon>
        <taxon>Agaricales</taxon>
        <taxon>Agaricineae</taxon>
        <taxon>Strophariaceae</taxon>
        <taxon>Psilocybe</taxon>
    </lineage>
</organism>
<sequence>MHMPPRPSMLVHLSVHRLDSRVFLPPASARVPKQTTICVIRVFLTDARRSAQGCFNSLQSAGRDFERCGRCGVVCYCGHECQTKAWKQERYSHKHLCPINLNLMEKGGGTALFLKGRKLDGWTPGYEDYDEVIATLSANGRGPKPMCLNRLAKAIRSC</sequence>
<dbReference type="InParanoid" id="A0A409VMT5"/>